<dbReference type="PANTHER" id="PTHR45011:SF1">
    <property type="entry name" value="DAP3-BINDING CELL DEATH ENHANCER 1"/>
    <property type="match status" value="1"/>
</dbReference>
<keyword evidence="1" id="KW-0732">Signal</keyword>
<dbReference type="SMART" id="SM00671">
    <property type="entry name" value="SEL1"/>
    <property type="match status" value="2"/>
</dbReference>
<accession>A0A6V8ML48</accession>
<sequence>MKRYLIGSFLCAALLAAGAHPALADHEAGLRAYQKGDYTLAFKEFSKDGSAASQFILSLMYQQGDGTRQDLEASLALLHNAAEKGLDVAQASLGLMYLEGAGVKANEKEGLKWLARAADQGLAEAKSALTLAGLDYPALGTTQLAAK</sequence>
<dbReference type="Gene3D" id="1.25.40.10">
    <property type="entry name" value="Tetratricopeptide repeat domain"/>
    <property type="match status" value="1"/>
</dbReference>
<feature type="chain" id="PRO_5028377214" description="Sel1 repeat family protein" evidence="1">
    <location>
        <begin position="25"/>
        <end position="147"/>
    </location>
</feature>
<feature type="signal peptide" evidence="1">
    <location>
        <begin position="1"/>
        <end position="24"/>
    </location>
</feature>
<dbReference type="InterPro" id="IPR052748">
    <property type="entry name" value="ISR_Activator"/>
</dbReference>
<dbReference type="EMBL" id="BLXX01000010">
    <property type="protein sequence ID" value="GFO60718.1"/>
    <property type="molecule type" value="Genomic_DNA"/>
</dbReference>
<comment type="caution">
    <text evidence="2">The sequence shown here is derived from an EMBL/GenBank/DDBJ whole genome shotgun (WGS) entry which is preliminary data.</text>
</comment>
<dbReference type="Proteomes" id="UP000556026">
    <property type="component" value="Unassembled WGS sequence"/>
</dbReference>
<keyword evidence="3" id="KW-1185">Reference proteome</keyword>
<dbReference type="InterPro" id="IPR011990">
    <property type="entry name" value="TPR-like_helical_dom_sf"/>
</dbReference>
<reference evidence="3" key="1">
    <citation type="submission" date="2020-06" db="EMBL/GenBank/DDBJ databases">
        <title>Draft genomic sequence of Geomonas sp. Red330.</title>
        <authorList>
            <person name="Itoh H."/>
            <person name="Zhenxing X."/>
            <person name="Ushijima N."/>
            <person name="Masuda Y."/>
            <person name="Shiratori Y."/>
            <person name="Senoo K."/>
        </authorList>
    </citation>
    <scope>NUCLEOTIDE SEQUENCE [LARGE SCALE GENOMIC DNA]</scope>
    <source>
        <strain evidence="3">Red330</strain>
    </source>
</reference>
<dbReference type="AlphaFoldDB" id="A0A6V8ML48"/>
<evidence type="ECO:0000313" key="2">
    <source>
        <dbReference type="EMBL" id="GFO60718.1"/>
    </source>
</evidence>
<evidence type="ECO:0000313" key="3">
    <source>
        <dbReference type="Proteomes" id="UP000556026"/>
    </source>
</evidence>
<name>A0A6V8ML48_9BACT</name>
<dbReference type="PANTHER" id="PTHR45011">
    <property type="entry name" value="DAP3-BINDING CELL DEATH ENHANCER 1"/>
    <property type="match status" value="1"/>
</dbReference>
<dbReference type="SUPFAM" id="SSF81901">
    <property type="entry name" value="HCP-like"/>
    <property type="match status" value="1"/>
</dbReference>
<protein>
    <recommendedName>
        <fullName evidence="4">Sel1 repeat family protein</fullName>
    </recommendedName>
</protein>
<evidence type="ECO:0000256" key="1">
    <source>
        <dbReference type="SAM" id="SignalP"/>
    </source>
</evidence>
<dbReference type="Pfam" id="PF08238">
    <property type="entry name" value="Sel1"/>
    <property type="match status" value="2"/>
</dbReference>
<proteinExistence type="predicted"/>
<dbReference type="InterPro" id="IPR006597">
    <property type="entry name" value="Sel1-like"/>
</dbReference>
<dbReference type="RefSeq" id="WP_183355533.1">
    <property type="nucleotide sequence ID" value="NZ_BLXX01000010.1"/>
</dbReference>
<evidence type="ECO:0008006" key="4">
    <source>
        <dbReference type="Google" id="ProtNLM"/>
    </source>
</evidence>
<organism evidence="2 3">
    <name type="scientific">Geomonas silvestris</name>
    <dbReference type="NCBI Taxonomy" id="2740184"/>
    <lineage>
        <taxon>Bacteria</taxon>
        <taxon>Pseudomonadati</taxon>
        <taxon>Thermodesulfobacteriota</taxon>
        <taxon>Desulfuromonadia</taxon>
        <taxon>Geobacterales</taxon>
        <taxon>Geobacteraceae</taxon>
        <taxon>Geomonas</taxon>
    </lineage>
</organism>
<gene>
    <name evidence="2" type="ORF">GMST_30430</name>
</gene>